<dbReference type="GO" id="GO:0005975">
    <property type="term" value="P:carbohydrate metabolic process"/>
    <property type="evidence" value="ECO:0007669"/>
    <property type="project" value="InterPro"/>
</dbReference>
<gene>
    <name evidence="3" type="ORF">IAA53_01955</name>
</gene>
<sequence>MKLHFPFRVILPLAAFLMLLCGCQKEAGELPEDLSLSDIYLQETEEKDPPPETPEEAAPPDAGETPETDEPAEPEPIWQIKLLDGTVDLYSEELALGRGVQTVNRYVYSAGDTVEMGRVSADGGPVTVWTQRVGSGTMKCYDPETGTWSETALAAGEYRFNWAALSFADGSSTLVYLPKVYRERGQSSLEYLPDFDGVLRVAADGAGFTLSLEVTLPEEAVVADYMAVTSPTALWDWADPEGETLWRDCLKESVGMWCLDGFYRATPEDYVPTGENYFYRCPATYLVKEILEIAEAGQYGGKILSIAMLDAVARQQNAYGFWETAPQSGWLSRDYGLAAGFYDTRFNTDLQELFLRCYHAFGGDRFLETLERYSDFFLWYSEKYHFETENGWFVEDYYHPDGGQPTHCSLNHQAAECSLLYDLADTLERPELKERADLMVNAIRDTGTAWVMDDSDLYYCIYPDGSYGRDDYPYLTYNDLLTLQGDLERQYGARDATIQAIMDAKKIWMDKNGVTGYWT</sequence>
<name>A0A9D1DG78_9FIRM</name>
<dbReference type="AlphaFoldDB" id="A0A9D1DG78"/>
<dbReference type="PROSITE" id="PS51257">
    <property type="entry name" value="PROKAR_LIPOPROTEIN"/>
    <property type="match status" value="1"/>
</dbReference>
<evidence type="ECO:0000256" key="2">
    <source>
        <dbReference type="SAM" id="SignalP"/>
    </source>
</evidence>
<reference evidence="3" key="2">
    <citation type="journal article" date="2021" name="PeerJ">
        <title>Extensive microbial diversity within the chicken gut microbiome revealed by metagenomics and culture.</title>
        <authorList>
            <person name="Gilroy R."/>
            <person name="Ravi A."/>
            <person name="Getino M."/>
            <person name="Pursley I."/>
            <person name="Horton D.L."/>
            <person name="Alikhan N.F."/>
            <person name="Baker D."/>
            <person name="Gharbi K."/>
            <person name="Hall N."/>
            <person name="Watson M."/>
            <person name="Adriaenssens E.M."/>
            <person name="Foster-Nyarko E."/>
            <person name="Jarju S."/>
            <person name="Secka A."/>
            <person name="Antonio M."/>
            <person name="Oren A."/>
            <person name="Chaudhuri R.R."/>
            <person name="La Ragione R."/>
            <person name="Hildebrand F."/>
            <person name="Pallen M.J."/>
        </authorList>
    </citation>
    <scope>NUCLEOTIDE SEQUENCE</scope>
    <source>
        <strain evidence="3">ChiBcec15-4380</strain>
    </source>
</reference>
<feature type="region of interest" description="Disordered" evidence="1">
    <location>
        <begin position="43"/>
        <end position="75"/>
    </location>
</feature>
<dbReference type="InterPro" id="IPR012341">
    <property type="entry name" value="6hp_glycosidase-like_sf"/>
</dbReference>
<protein>
    <recommendedName>
        <fullName evidence="5">D-glucuronyl C5-epimerase C-terminal domain-containing protein</fullName>
    </recommendedName>
</protein>
<dbReference type="EMBL" id="DVHE01000014">
    <property type="protein sequence ID" value="HIR50045.1"/>
    <property type="molecule type" value="Genomic_DNA"/>
</dbReference>
<comment type="caution">
    <text evidence="3">The sequence shown here is derived from an EMBL/GenBank/DDBJ whole genome shotgun (WGS) entry which is preliminary data.</text>
</comment>
<dbReference type="Gene3D" id="1.50.10.10">
    <property type="match status" value="1"/>
</dbReference>
<keyword evidence="2" id="KW-0732">Signal</keyword>
<feature type="compositionally biased region" description="Acidic residues" evidence="1">
    <location>
        <begin position="64"/>
        <end position="73"/>
    </location>
</feature>
<accession>A0A9D1DG78</accession>
<organism evidence="3 4">
    <name type="scientific">Candidatus Avoscillospira avicola</name>
    <dbReference type="NCBI Taxonomy" id="2840706"/>
    <lineage>
        <taxon>Bacteria</taxon>
        <taxon>Bacillati</taxon>
        <taxon>Bacillota</taxon>
        <taxon>Clostridia</taxon>
        <taxon>Eubacteriales</taxon>
        <taxon>Oscillospiraceae</taxon>
        <taxon>Oscillospiraceae incertae sedis</taxon>
        <taxon>Candidatus Avoscillospira</taxon>
    </lineage>
</organism>
<feature type="chain" id="PRO_5039323003" description="D-glucuronyl C5-epimerase C-terminal domain-containing protein" evidence="2">
    <location>
        <begin position="28"/>
        <end position="519"/>
    </location>
</feature>
<dbReference type="Proteomes" id="UP000824239">
    <property type="component" value="Unassembled WGS sequence"/>
</dbReference>
<evidence type="ECO:0008006" key="5">
    <source>
        <dbReference type="Google" id="ProtNLM"/>
    </source>
</evidence>
<evidence type="ECO:0000313" key="3">
    <source>
        <dbReference type="EMBL" id="HIR50045.1"/>
    </source>
</evidence>
<evidence type="ECO:0000256" key="1">
    <source>
        <dbReference type="SAM" id="MobiDB-lite"/>
    </source>
</evidence>
<proteinExistence type="predicted"/>
<evidence type="ECO:0000313" key="4">
    <source>
        <dbReference type="Proteomes" id="UP000824239"/>
    </source>
</evidence>
<feature type="signal peptide" evidence="2">
    <location>
        <begin position="1"/>
        <end position="27"/>
    </location>
</feature>
<reference evidence="3" key="1">
    <citation type="submission" date="2020-10" db="EMBL/GenBank/DDBJ databases">
        <authorList>
            <person name="Gilroy R."/>
        </authorList>
    </citation>
    <scope>NUCLEOTIDE SEQUENCE</scope>
    <source>
        <strain evidence="3">ChiBcec15-4380</strain>
    </source>
</reference>